<evidence type="ECO:0000256" key="1">
    <source>
        <dbReference type="ARBA" id="ARBA00022723"/>
    </source>
</evidence>
<dbReference type="PANTHER" id="PTHR11709:SF394">
    <property type="entry name" value="FI03373P-RELATED"/>
    <property type="match status" value="1"/>
</dbReference>
<dbReference type="PROSITE" id="PS51318">
    <property type="entry name" value="TAT"/>
    <property type="match status" value="1"/>
</dbReference>
<dbReference type="PROSITE" id="PS51257">
    <property type="entry name" value="PROKAR_LIPOPROTEIN"/>
    <property type="match status" value="1"/>
</dbReference>
<keyword evidence="2" id="KW-0560">Oxidoreductase</keyword>
<dbReference type="InterPro" id="IPR034279">
    <property type="entry name" value="CuRO_3_CopA"/>
</dbReference>
<evidence type="ECO:0000256" key="2">
    <source>
        <dbReference type="ARBA" id="ARBA00023002"/>
    </source>
</evidence>
<keyword evidence="1" id="KW-0479">Metal-binding</keyword>
<dbReference type="Pfam" id="PF07732">
    <property type="entry name" value="Cu-oxidase_3"/>
    <property type="match status" value="1"/>
</dbReference>
<dbReference type="Pfam" id="PF00394">
    <property type="entry name" value="Cu-oxidase"/>
    <property type="match status" value="1"/>
</dbReference>
<dbReference type="InterPro" id="IPR008972">
    <property type="entry name" value="Cupredoxin"/>
</dbReference>
<protein>
    <submittedName>
        <fullName evidence="7">Multicopper oxidase family protein</fullName>
    </submittedName>
</protein>
<dbReference type="RefSeq" id="WP_330156877.1">
    <property type="nucleotide sequence ID" value="NZ_BAAAJA010000005.1"/>
</dbReference>
<name>A0ABU7KJZ6_9ACTN</name>
<evidence type="ECO:0000259" key="5">
    <source>
        <dbReference type="Pfam" id="PF07731"/>
    </source>
</evidence>
<dbReference type="CDD" id="cd13861">
    <property type="entry name" value="CuRO_1_CumA_like"/>
    <property type="match status" value="1"/>
</dbReference>
<sequence length="503" mass="53828">MPEISRRTLVGGGVALSGAVLLSACSRSDAAPSLITPGDDVIDATEAARTSTGREREFALTAAESEFDLGGTRVRTWSYGDSLPGPELRVSAGDTVIATLVNDLPDPTTVHWHGLALRNDMDGVPHLTQDQVAPGERYTYRFVAANAGTHWFHPHVGTQFDRGLYAPIIVEDPDEPLAYDQEWVIVLDDWLDGVENTPDEVLEELRAGMDGGGHSMGGGGGPMRMGATLMGAVSDLLGGDAGDVYYPMYLVSGRPPNDPRAFEAAPGDRVRIRLINASADTAYRVSLGGHTMTVTHTDGYAVEHAEADALLVGMGERFDVLVTLADGVFPFVALAEGKDANGFALVRTGSGSAPRADVRPEELDGRILVATDLTADEGVRLSAAEPDVVHEIELTGSMADFDWGLNGRAYDHEDPTAAAFAIAQGQRVRLVLNNTTDMWHPMHLHGHHVQIGTDGPRKDTVNVLPGQTLTCDFDADNPGRWMTHCHNLYHGESGMMGVVAYTT</sequence>
<dbReference type="SUPFAM" id="SSF49503">
    <property type="entry name" value="Cupredoxins"/>
    <property type="match status" value="3"/>
</dbReference>
<dbReference type="Proteomes" id="UP001348641">
    <property type="component" value="Unassembled WGS sequence"/>
</dbReference>
<proteinExistence type="predicted"/>
<dbReference type="EMBL" id="JAUUCC010000006">
    <property type="protein sequence ID" value="MEE2049613.1"/>
    <property type="molecule type" value="Genomic_DNA"/>
</dbReference>
<evidence type="ECO:0000259" key="6">
    <source>
        <dbReference type="Pfam" id="PF07732"/>
    </source>
</evidence>
<keyword evidence="3" id="KW-0186">Copper</keyword>
<dbReference type="Pfam" id="PF07731">
    <property type="entry name" value="Cu-oxidase_2"/>
    <property type="match status" value="1"/>
</dbReference>
<comment type="caution">
    <text evidence="7">The sequence shown here is derived from an EMBL/GenBank/DDBJ whole genome shotgun (WGS) entry which is preliminary data.</text>
</comment>
<organism evidence="7 8">
    <name type="scientific">Nocardiopsis tropica</name>
    <dbReference type="NCBI Taxonomy" id="109330"/>
    <lineage>
        <taxon>Bacteria</taxon>
        <taxon>Bacillati</taxon>
        <taxon>Actinomycetota</taxon>
        <taxon>Actinomycetes</taxon>
        <taxon>Streptosporangiales</taxon>
        <taxon>Nocardiopsidaceae</taxon>
        <taxon>Nocardiopsis</taxon>
    </lineage>
</organism>
<evidence type="ECO:0000256" key="3">
    <source>
        <dbReference type="ARBA" id="ARBA00023008"/>
    </source>
</evidence>
<feature type="domain" description="Plastocyanin-like" evidence="4">
    <location>
        <begin position="248"/>
        <end position="333"/>
    </location>
</feature>
<reference evidence="7 8" key="1">
    <citation type="submission" date="2023-07" db="EMBL/GenBank/DDBJ databases">
        <authorList>
            <person name="Girao M."/>
            <person name="Carvalho M.F."/>
        </authorList>
    </citation>
    <scope>NUCLEOTIDE SEQUENCE [LARGE SCALE GENOMIC DNA]</scope>
    <source>
        <strain evidence="7 8">66/93</strain>
    </source>
</reference>
<dbReference type="Gene3D" id="2.60.40.420">
    <property type="entry name" value="Cupredoxins - blue copper proteins"/>
    <property type="match status" value="3"/>
</dbReference>
<feature type="domain" description="Plastocyanin-like" evidence="6">
    <location>
        <begin position="69"/>
        <end position="174"/>
    </location>
</feature>
<evidence type="ECO:0000313" key="8">
    <source>
        <dbReference type="Proteomes" id="UP001348641"/>
    </source>
</evidence>
<dbReference type="CDD" id="cd13870">
    <property type="entry name" value="CuRO_2_CopA_like_1"/>
    <property type="match status" value="1"/>
</dbReference>
<dbReference type="InterPro" id="IPR006311">
    <property type="entry name" value="TAT_signal"/>
</dbReference>
<dbReference type="PROSITE" id="PS00080">
    <property type="entry name" value="MULTICOPPER_OXIDASE2"/>
    <property type="match status" value="1"/>
</dbReference>
<dbReference type="InterPro" id="IPR011707">
    <property type="entry name" value="Cu-oxidase-like_N"/>
</dbReference>
<dbReference type="InterPro" id="IPR011706">
    <property type="entry name" value="Cu-oxidase_C"/>
</dbReference>
<evidence type="ECO:0000259" key="4">
    <source>
        <dbReference type="Pfam" id="PF00394"/>
    </source>
</evidence>
<dbReference type="InterPro" id="IPR045087">
    <property type="entry name" value="Cu-oxidase_fam"/>
</dbReference>
<dbReference type="InterPro" id="IPR002355">
    <property type="entry name" value="Cu_oxidase_Cu_BS"/>
</dbReference>
<dbReference type="CDD" id="cd13896">
    <property type="entry name" value="CuRO_3_CopA"/>
    <property type="match status" value="1"/>
</dbReference>
<feature type="domain" description="Plastocyanin-like" evidence="5">
    <location>
        <begin position="389"/>
        <end position="501"/>
    </location>
</feature>
<gene>
    <name evidence="7" type="ORF">Q8A49_03805</name>
</gene>
<dbReference type="InterPro" id="IPR001117">
    <property type="entry name" value="Cu-oxidase_2nd"/>
</dbReference>
<dbReference type="PANTHER" id="PTHR11709">
    <property type="entry name" value="MULTI-COPPER OXIDASE"/>
    <property type="match status" value="1"/>
</dbReference>
<accession>A0ABU7KJZ6</accession>
<evidence type="ECO:0000313" key="7">
    <source>
        <dbReference type="EMBL" id="MEE2049613.1"/>
    </source>
</evidence>